<dbReference type="Gene3D" id="3.10.129.10">
    <property type="entry name" value="Hotdog Thioesterase"/>
    <property type="match status" value="1"/>
</dbReference>
<gene>
    <name evidence="5" type="ORF">ABS770_17245</name>
    <name evidence="4" type="ORF">QO001_006055</name>
</gene>
<evidence type="ECO:0000256" key="2">
    <source>
        <dbReference type="ARBA" id="ARBA00022801"/>
    </source>
</evidence>
<evidence type="ECO:0000256" key="1">
    <source>
        <dbReference type="ARBA" id="ARBA00008324"/>
    </source>
</evidence>
<dbReference type="InterPro" id="IPR006683">
    <property type="entry name" value="Thioestr_dom"/>
</dbReference>
<organism evidence="4 6">
    <name type="scientific">Methylobacterium brachiatum</name>
    <dbReference type="NCBI Taxonomy" id="269660"/>
    <lineage>
        <taxon>Bacteria</taxon>
        <taxon>Pseudomonadati</taxon>
        <taxon>Pseudomonadota</taxon>
        <taxon>Alphaproteobacteria</taxon>
        <taxon>Hyphomicrobiales</taxon>
        <taxon>Methylobacteriaceae</taxon>
        <taxon>Methylobacterium</taxon>
    </lineage>
</organism>
<sequence>MPDLSPDASVTEAVPSGWERLPTEAFGNHVGPFWRPPGEGDCLCGFTADGRHGNKRDVVHGGMVATAFDIGLGHACWSAADRNPIVTVSLLIQYVDALRMGEFATVQTEIVRVTRSMVFVRGVMKVADRTIATADGVWKRLAPRAAS</sequence>
<dbReference type="Proteomes" id="UP001223420">
    <property type="component" value="Unassembled WGS sequence"/>
</dbReference>
<dbReference type="GO" id="GO:0047617">
    <property type="term" value="F:fatty acyl-CoA hydrolase activity"/>
    <property type="evidence" value="ECO:0007669"/>
    <property type="project" value="InterPro"/>
</dbReference>
<dbReference type="SUPFAM" id="SSF54637">
    <property type="entry name" value="Thioesterase/thiol ester dehydrase-isomerase"/>
    <property type="match status" value="1"/>
</dbReference>
<reference evidence="4" key="1">
    <citation type="submission" date="2023-07" db="EMBL/GenBank/DDBJ databases">
        <title>Genomic Encyclopedia of Type Strains, Phase IV (KMG-IV): sequencing the most valuable type-strain genomes for metagenomic binning, comparative biology and taxonomic classification.</title>
        <authorList>
            <person name="Goeker M."/>
        </authorList>
    </citation>
    <scope>NUCLEOTIDE SEQUENCE</scope>
    <source>
        <strain evidence="4">DSM 19569</strain>
    </source>
</reference>
<evidence type="ECO:0000313" key="4">
    <source>
        <dbReference type="EMBL" id="MDQ0547100.1"/>
    </source>
</evidence>
<feature type="domain" description="Thioesterase" evidence="3">
    <location>
        <begin position="58"/>
        <end position="129"/>
    </location>
</feature>
<name>A0AAJ1TUF6_9HYPH</name>
<evidence type="ECO:0000313" key="5">
    <source>
        <dbReference type="EMBL" id="MER2290014.1"/>
    </source>
</evidence>
<dbReference type="PANTHER" id="PTHR21660:SF1">
    <property type="entry name" value="ACYL-COENZYME A THIOESTERASE 13"/>
    <property type="match status" value="1"/>
</dbReference>
<accession>A0AAJ1TUF6</accession>
<proteinExistence type="inferred from homology"/>
<dbReference type="CDD" id="cd03443">
    <property type="entry name" value="PaaI_thioesterase"/>
    <property type="match status" value="1"/>
</dbReference>
<dbReference type="AlphaFoldDB" id="A0AAJ1TUF6"/>
<reference evidence="5" key="2">
    <citation type="submission" date="2024-06" db="EMBL/GenBank/DDBJ databases">
        <authorList>
            <person name="Campbell A.G."/>
        </authorList>
    </citation>
    <scope>NUCLEOTIDE SEQUENCE</scope>
    <source>
        <strain evidence="5">EM17</strain>
    </source>
</reference>
<keyword evidence="7" id="KW-1185">Reference proteome</keyword>
<dbReference type="InterPro" id="IPR039298">
    <property type="entry name" value="ACOT13"/>
</dbReference>
<comment type="similarity">
    <text evidence="1">Belongs to the thioesterase PaaI family.</text>
</comment>
<evidence type="ECO:0000313" key="7">
    <source>
        <dbReference type="Proteomes" id="UP001432995"/>
    </source>
</evidence>
<keyword evidence="2 5" id="KW-0378">Hydrolase</keyword>
<dbReference type="RefSeq" id="WP_230368053.1">
    <property type="nucleotide sequence ID" value="NZ_JAJALK010000020.1"/>
</dbReference>
<dbReference type="EC" id="3.1.2.-" evidence="5"/>
<dbReference type="EMBL" id="JAUSWL010000021">
    <property type="protein sequence ID" value="MDQ0547100.1"/>
    <property type="molecule type" value="Genomic_DNA"/>
</dbReference>
<protein>
    <submittedName>
        <fullName evidence="4">Acyl-coenzyme A thioesterase PaaI-like protein</fullName>
    </submittedName>
    <submittedName>
        <fullName evidence="5">PaaI family thioesterase</fullName>
        <ecNumber evidence="5">3.1.2.-</ecNumber>
    </submittedName>
</protein>
<comment type="caution">
    <text evidence="4">The sequence shown here is derived from an EMBL/GenBank/DDBJ whole genome shotgun (WGS) entry which is preliminary data.</text>
</comment>
<evidence type="ECO:0000259" key="3">
    <source>
        <dbReference type="Pfam" id="PF03061"/>
    </source>
</evidence>
<dbReference type="PANTHER" id="PTHR21660">
    <property type="entry name" value="THIOESTERASE SUPERFAMILY MEMBER-RELATED"/>
    <property type="match status" value="1"/>
</dbReference>
<dbReference type="Proteomes" id="UP001432995">
    <property type="component" value="Unassembled WGS sequence"/>
</dbReference>
<dbReference type="EMBL" id="JBELQD010000019">
    <property type="protein sequence ID" value="MER2290014.1"/>
    <property type="molecule type" value="Genomic_DNA"/>
</dbReference>
<evidence type="ECO:0000313" key="6">
    <source>
        <dbReference type="Proteomes" id="UP001223420"/>
    </source>
</evidence>
<dbReference type="Pfam" id="PF03061">
    <property type="entry name" value="4HBT"/>
    <property type="match status" value="1"/>
</dbReference>
<dbReference type="InterPro" id="IPR029069">
    <property type="entry name" value="HotDog_dom_sf"/>
</dbReference>